<reference evidence="3" key="1">
    <citation type="submission" date="2018-05" db="EMBL/GenBank/DDBJ databases">
        <authorList>
            <person name="Feng T."/>
        </authorList>
    </citation>
    <scope>NUCLEOTIDE SEQUENCE [LARGE SCALE GENOMIC DNA]</scope>
    <source>
        <strain evidence="3">S27</strain>
    </source>
</reference>
<name>A0A370NGE1_9BURK</name>
<dbReference type="Proteomes" id="UP000254875">
    <property type="component" value="Unassembled WGS sequence"/>
</dbReference>
<feature type="domain" description="DUF4145" evidence="1">
    <location>
        <begin position="109"/>
        <end position="191"/>
    </location>
</feature>
<dbReference type="Pfam" id="PF13643">
    <property type="entry name" value="DUF4145"/>
    <property type="match status" value="1"/>
</dbReference>
<dbReference type="EMBL" id="QHKS01000001">
    <property type="protein sequence ID" value="RDK04618.1"/>
    <property type="molecule type" value="Genomic_DNA"/>
</dbReference>
<comment type="caution">
    <text evidence="2">The sequence shown here is derived from an EMBL/GenBank/DDBJ whole genome shotgun (WGS) entry which is preliminary data.</text>
</comment>
<gene>
    <name evidence="2" type="ORF">DLM46_01750</name>
</gene>
<sequence length="231" mass="25562">MATMNEHGNVTANCPTCNGALTSFIVGDAQRGRYGEIFRQVGSDGEIYRLACCSGCGTGALITLATARDLRGGGTAVRMIDFYPEAEIRQTLPDAVPKGIIKEFREGEECAEAGCYRAAAALFRSVLDKTLCANGYKLKKGTPLEQQIDLAAEDGVITASRRKRAHEEIRTLGNYVLHEEWRQVTPSEVKVAKEYAAYLLHDFYDDRETVLALLREKNRFADEDRPSDDDD</sequence>
<evidence type="ECO:0000313" key="2">
    <source>
        <dbReference type="EMBL" id="RDK04618.1"/>
    </source>
</evidence>
<evidence type="ECO:0000313" key="3">
    <source>
        <dbReference type="Proteomes" id="UP000254875"/>
    </source>
</evidence>
<evidence type="ECO:0000259" key="1">
    <source>
        <dbReference type="Pfam" id="PF13643"/>
    </source>
</evidence>
<accession>A0A370NGE1</accession>
<organism evidence="2 3">
    <name type="scientific">Paraburkholderia lacunae</name>
    <dbReference type="NCBI Taxonomy" id="2211104"/>
    <lineage>
        <taxon>Bacteria</taxon>
        <taxon>Pseudomonadati</taxon>
        <taxon>Pseudomonadota</taxon>
        <taxon>Betaproteobacteria</taxon>
        <taxon>Burkholderiales</taxon>
        <taxon>Burkholderiaceae</taxon>
        <taxon>Paraburkholderia</taxon>
    </lineage>
</organism>
<dbReference type="AlphaFoldDB" id="A0A370NGE1"/>
<dbReference type="OrthoDB" id="9084012at2"/>
<protein>
    <recommendedName>
        <fullName evidence="1">DUF4145 domain-containing protein</fullName>
    </recommendedName>
</protein>
<keyword evidence="3" id="KW-1185">Reference proteome</keyword>
<dbReference type="InterPro" id="IPR025285">
    <property type="entry name" value="DUF4145"/>
</dbReference>
<proteinExistence type="predicted"/>